<dbReference type="InterPro" id="IPR004119">
    <property type="entry name" value="EcKL"/>
</dbReference>
<gene>
    <name evidence="2" type="ORF">PSYICH_LOCUS7168</name>
</gene>
<dbReference type="OrthoDB" id="6718352at2759"/>
<proteinExistence type="predicted"/>
<dbReference type="Proteomes" id="UP001153636">
    <property type="component" value="Chromosome 2"/>
</dbReference>
<feature type="domain" description="CHK kinase-like" evidence="1">
    <location>
        <begin position="128"/>
        <end position="330"/>
    </location>
</feature>
<dbReference type="AlphaFoldDB" id="A0A9P0GE43"/>
<dbReference type="EMBL" id="OV651814">
    <property type="protein sequence ID" value="CAH1106460.1"/>
    <property type="molecule type" value="Genomic_DNA"/>
</dbReference>
<evidence type="ECO:0000259" key="1">
    <source>
        <dbReference type="SMART" id="SM00587"/>
    </source>
</evidence>
<sequence length="408" mass="47113">MEEIKNFDELIQDYIGPHKTIVETHFSNLLEPGENYLSEIKKIDVVLKNEETDALENLDLVAKCVMVIEFGPTIQLMSSEINFFKNVIPALKKFQEKRGGPPITFFPELVGARLNLMGSETPDMDAVLVQKNLKVEGYEMQDRHVGFDLATTKVVLTDIAIQHATALALKLLEPEIFKNEIKKQCVDYGRPTAPPKGDDTAPQQGLPNLLPILTEYVKTNNELSHIHTAFKKFADRMEGEREKIFRNRLPKEPFCTLLHTDLWVNNIMPKIQDRVVVGNILVDFQMCRIGSPAEDLLFFLFSSVQSLVLKTEFDNLITYYYDVFSEVLKKYDCYGPQFSYDQFLEELRENAYRPIDKCTFMLPLVVFNKKGNKFDMNRSKLKLEDLPDLAKERINILLLEAYKRKWIV</sequence>
<dbReference type="InterPro" id="IPR011009">
    <property type="entry name" value="Kinase-like_dom_sf"/>
</dbReference>
<dbReference type="Gene3D" id="3.90.1200.10">
    <property type="match status" value="1"/>
</dbReference>
<dbReference type="InterPro" id="IPR015897">
    <property type="entry name" value="CHK_kinase-like"/>
</dbReference>
<dbReference type="PANTHER" id="PTHR11012">
    <property type="entry name" value="PROTEIN KINASE-LIKE DOMAIN-CONTAINING"/>
    <property type="match status" value="1"/>
</dbReference>
<name>A0A9P0GE43_9CUCU</name>
<organism evidence="2 3">
    <name type="scientific">Psylliodes chrysocephalus</name>
    <dbReference type="NCBI Taxonomy" id="3402493"/>
    <lineage>
        <taxon>Eukaryota</taxon>
        <taxon>Metazoa</taxon>
        <taxon>Ecdysozoa</taxon>
        <taxon>Arthropoda</taxon>
        <taxon>Hexapoda</taxon>
        <taxon>Insecta</taxon>
        <taxon>Pterygota</taxon>
        <taxon>Neoptera</taxon>
        <taxon>Endopterygota</taxon>
        <taxon>Coleoptera</taxon>
        <taxon>Polyphaga</taxon>
        <taxon>Cucujiformia</taxon>
        <taxon>Chrysomeloidea</taxon>
        <taxon>Chrysomelidae</taxon>
        <taxon>Galerucinae</taxon>
        <taxon>Alticini</taxon>
        <taxon>Psylliodes</taxon>
    </lineage>
</organism>
<evidence type="ECO:0000313" key="3">
    <source>
        <dbReference type="Proteomes" id="UP001153636"/>
    </source>
</evidence>
<keyword evidence="3" id="KW-1185">Reference proteome</keyword>
<reference evidence="2" key="1">
    <citation type="submission" date="2022-01" db="EMBL/GenBank/DDBJ databases">
        <authorList>
            <person name="King R."/>
        </authorList>
    </citation>
    <scope>NUCLEOTIDE SEQUENCE</scope>
</reference>
<protein>
    <recommendedName>
        <fullName evidence="1">CHK kinase-like domain-containing protein</fullName>
    </recommendedName>
</protein>
<dbReference type="Pfam" id="PF02958">
    <property type="entry name" value="EcKL"/>
    <property type="match status" value="1"/>
</dbReference>
<dbReference type="SUPFAM" id="SSF56112">
    <property type="entry name" value="Protein kinase-like (PK-like)"/>
    <property type="match status" value="1"/>
</dbReference>
<dbReference type="SMART" id="SM00587">
    <property type="entry name" value="CHK"/>
    <property type="match status" value="1"/>
</dbReference>
<dbReference type="PANTHER" id="PTHR11012:SF55">
    <property type="entry name" value="BHLH DOMAIN-CONTAINING PROTEIN"/>
    <property type="match status" value="1"/>
</dbReference>
<evidence type="ECO:0000313" key="2">
    <source>
        <dbReference type="EMBL" id="CAH1106460.1"/>
    </source>
</evidence>
<accession>A0A9P0GE43</accession>